<evidence type="ECO:0000256" key="6">
    <source>
        <dbReference type="ARBA" id="ARBA00022723"/>
    </source>
</evidence>
<feature type="binding site" evidence="12">
    <location>
        <position position="207"/>
    </location>
    <ligand>
        <name>Fe cation</name>
        <dbReference type="ChEBI" id="CHEBI:24875"/>
        <label>1</label>
    </ligand>
</feature>
<proteinExistence type="inferred from homology"/>
<keyword evidence="8 13" id="KW-1133">Transmembrane helix</keyword>
<feature type="transmembrane region" description="Helical" evidence="13">
    <location>
        <begin position="223"/>
        <end position="246"/>
    </location>
</feature>
<comment type="subcellular location">
    <subcellularLocation>
        <location evidence="1">Membrane</location>
    </subcellularLocation>
</comment>
<keyword evidence="7" id="KW-0249">Electron transport</keyword>
<dbReference type="GO" id="GO:0016020">
    <property type="term" value="C:membrane"/>
    <property type="evidence" value="ECO:0007669"/>
    <property type="project" value="UniProtKB-SubCell"/>
</dbReference>
<keyword evidence="4" id="KW-0679">Respiratory chain</keyword>
<dbReference type="Gene3D" id="1.20.1260.140">
    <property type="entry name" value="Alternative oxidase"/>
    <property type="match status" value="1"/>
</dbReference>
<evidence type="ECO:0000256" key="7">
    <source>
        <dbReference type="ARBA" id="ARBA00022982"/>
    </source>
</evidence>
<dbReference type="GO" id="GO:0010230">
    <property type="term" value="P:alternative respiration"/>
    <property type="evidence" value="ECO:0007669"/>
    <property type="project" value="TreeGrafter"/>
</dbReference>
<sequence>MYNGERLLNTNITKYLNRGPFNLFVSRASVISWCSIGKSLTQRTIFSKLHSLEKQRLEFNLKDPTNKGSSDNFTGVLESEGTERTGHHFMKKYGHPTSVLGREYGFDSPIWNLDEVNSVKKTHLLPSGYKDKISLYFVSALRKSFDLLTGYKKGHNEYQWCRRIIFLETVAGVPGMVGAMLRHLNSLRKMKRDNGWIHTLLEEAENERMHLLISLQLINKPSMLTRISVIGAQFTFLLFYTMFYIISPKYSHRFVGYLEEEAVSTYTHLIEEIDKGLLPGFERKAPKFASIYYGLPEGATIRDLFLAMRRDESHHRDVNHNLADIRSN</sequence>
<evidence type="ECO:0000313" key="14">
    <source>
        <dbReference type="EMBL" id="KAJ1607686.1"/>
    </source>
</evidence>
<dbReference type="Pfam" id="PF01786">
    <property type="entry name" value="AOX"/>
    <property type="match status" value="1"/>
</dbReference>
<gene>
    <name evidence="14" type="ORF">OJ253_2220</name>
</gene>
<dbReference type="InterPro" id="IPR038659">
    <property type="entry name" value="AOX_sf"/>
</dbReference>
<dbReference type="InterPro" id="IPR002680">
    <property type="entry name" value="AOX"/>
</dbReference>
<evidence type="ECO:0000256" key="8">
    <source>
        <dbReference type="ARBA" id="ARBA00022989"/>
    </source>
</evidence>
<evidence type="ECO:0000256" key="5">
    <source>
        <dbReference type="ARBA" id="ARBA00022692"/>
    </source>
</evidence>
<dbReference type="GO" id="GO:0046872">
    <property type="term" value="F:metal ion binding"/>
    <property type="evidence" value="ECO:0007669"/>
    <property type="project" value="UniProtKB-KW"/>
</dbReference>
<keyword evidence="9" id="KW-0560">Oxidoreductase</keyword>
<feature type="binding site" evidence="12">
    <location>
        <position position="259"/>
    </location>
    <ligand>
        <name>Fe cation</name>
        <dbReference type="ChEBI" id="CHEBI:24875"/>
        <label>2</label>
    </ligand>
</feature>
<evidence type="ECO:0000256" key="13">
    <source>
        <dbReference type="SAM" id="Phobius"/>
    </source>
</evidence>
<keyword evidence="5 13" id="KW-0812">Transmembrane</keyword>
<feature type="binding site" evidence="12">
    <location>
        <position position="210"/>
    </location>
    <ligand>
        <name>Fe cation</name>
        <dbReference type="ChEBI" id="CHEBI:24875"/>
        <label>1</label>
    </ligand>
</feature>
<reference evidence="14" key="1">
    <citation type="submission" date="2022-10" db="EMBL/GenBank/DDBJ databases">
        <title>Adaptive evolution leads to modifications in subtelomeric GC content in a zoonotic Cryptosporidium species.</title>
        <authorList>
            <person name="Li J."/>
            <person name="Feng Y."/>
            <person name="Xiao L."/>
        </authorList>
    </citation>
    <scope>NUCLEOTIDE SEQUENCE</scope>
    <source>
        <strain evidence="14">33844</strain>
    </source>
</reference>
<feature type="binding site" evidence="12">
    <location>
        <position position="312"/>
    </location>
    <ligand>
        <name>Fe cation</name>
        <dbReference type="ChEBI" id="CHEBI:24875"/>
        <label>1</label>
    </ligand>
</feature>
<organism evidence="14">
    <name type="scientific">Cryptosporidium canis</name>
    <dbReference type="NCBI Taxonomy" id="195482"/>
    <lineage>
        <taxon>Eukaryota</taxon>
        <taxon>Sar</taxon>
        <taxon>Alveolata</taxon>
        <taxon>Apicomplexa</taxon>
        <taxon>Conoidasida</taxon>
        <taxon>Coccidia</taxon>
        <taxon>Eucoccidiorida</taxon>
        <taxon>Eimeriorina</taxon>
        <taxon>Cryptosporidiidae</taxon>
        <taxon>Cryptosporidium</taxon>
    </lineage>
</organism>
<keyword evidence="10 12" id="KW-0408">Iron</keyword>
<keyword evidence="6 12" id="KW-0479">Metal-binding</keyword>
<dbReference type="OrthoDB" id="16906at2759"/>
<evidence type="ECO:0000256" key="1">
    <source>
        <dbReference type="ARBA" id="ARBA00004370"/>
    </source>
</evidence>
<protein>
    <submittedName>
        <fullName evidence="14">Alternative oxidase</fullName>
    </submittedName>
</protein>
<dbReference type="PIRSF" id="PIRSF005229">
    <property type="entry name" value="AOX"/>
    <property type="match status" value="1"/>
</dbReference>
<feature type="binding site" evidence="12">
    <location>
        <position position="315"/>
    </location>
    <ligand>
        <name>Fe cation</name>
        <dbReference type="ChEBI" id="CHEBI:24875"/>
        <label>2</label>
    </ligand>
</feature>
<keyword evidence="11 13" id="KW-0472">Membrane</keyword>
<dbReference type="GO" id="GO:0005739">
    <property type="term" value="C:mitochondrion"/>
    <property type="evidence" value="ECO:0007669"/>
    <property type="project" value="TreeGrafter"/>
</dbReference>
<name>A0A9D5DG44_9CRYT</name>
<accession>A0A9D5DG44</accession>
<dbReference type="GO" id="GO:0009916">
    <property type="term" value="F:alternative oxidase activity"/>
    <property type="evidence" value="ECO:0007669"/>
    <property type="project" value="InterPro"/>
</dbReference>
<evidence type="ECO:0000256" key="12">
    <source>
        <dbReference type="PIRSR" id="PIRSR005229-1"/>
    </source>
</evidence>
<evidence type="ECO:0000256" key="3">
    <source>
        <dbReference type="ARBA" id="ARBA00022448"/>
    </source>
</evidence>
<evidence type="ECO:0000256" key="4">
    <source>
        <dbReference type="ARBA" id="ARBA00022660"/>
    </source>
</evidence>
<comment type="cofactor">
    <cofactor evidence="12">
        <name>Fe cation</name>
        <dbReference type="ChEBI" id="CHEBI:24875"/>
    </cofactor>
    <text evidence="12">Binds 2 iron ions per subunit.</text>
</comment>
<comment type="caution">
    <text evidence="14">The sequence shown here is derived from an EMBL/GenBank/DDBJ whole genome shotgun (WGS) entry which is preliminary data.</text>
</comment>
<comment type="similarity">
    <text evidence="2">Belongs to the alternative oxidase family.</text>
</comment>
<keyword evidence="3" id="KW-0813">Transport</keyword>
<feature type="binding site" evidence="12">
    <location>
        <position position="312"/>
    </location>
    <ligand>
        <name>Fe cation</name>
        <dbReference type="ChEBI" id="CHEBI:24875"/>
        <label>2</label>
    </ligand>
</feature>
<feature type="binding site" evidence="12">
    <location>
        <position position="207"/>
    </location>
    <ligand>
        <name>Fe cation</name>
        <dbReference type="ChEBI" id="CHEBI:24875"/>
        <label>2</label>
    </ligand>
</feature>
<evidence type="ECO:0000256" key="2">
    <source>
        <dbReference type="ARBA" id="ARBA00008388"/>
    </source>
</evidence>
<dbReference type="CDD" id="cd01053">
    <property type="entry name" value="AOX"/>
    <property type="match status" value="1"/>
</dbReference>
<evidence type="ECO:0000256" key="10">
    <source>
        <dbReference type="ARBA" id="ARBA00023004"/>
    </source>
</evidence>
<evidence type="ECO:0000256" key="11">
    <source>
        <dbReference type="ARBA" id="ARBA00023136"/>
    </source>
</evidence>
<dbReference type="Proteomes" id="UP001067231">
    <property type="component" value="Unassembled WGS sequence"/>
</dbReference>
<dbReference type="PANTHER" id="PTHR31803:SF3">
    <property type="entry name" value="ALTERNATIVE OXIDASE"/>
    <property type="match status" value="1"/>
</dbReference>
<dbReference type="PANTHER" id="PTHR31803">
    <property type="entry name" value="ALTERNATIVE OXIDASE"/>
    <property type="match status" value="1"/>
</dbReference>
<feature type="binding site" evidence="12">
    <location>
        <position position="168"/>
    </location>
    <ligand>
        <name>Fe cation</name>
        <dbReference type="ChEBI" id="CHEBI:24875"/>
        <label>1</label>
    </ligand>
</feature>
<dbReference type="EMBL" id="JAPCXC010000056">
    <property type="protein sequence ID" value="KAJ1607686.1"/>
    <property type="molecule type" value="Genomic_DNA"/>
</dbReference>
<dbReference type="AlphaFoldDB" id="A0A9D5DG44"/>
<evidence type="ECO:0000256" key="9">
    <source>
        <dbReference type="ARBA" id="ARBA00023002"/>
    </source>
</evidence>